<evidence type="ECO:0000259" key="8">
    <source>
        <dbReference type="SMART" id="SM00650"/>
    </source>
</evidence>
<protein>
    <submittedName>
        <fullName evidence="9">PUTATIVE DIMETHYLADENOSINE TRANSFERASE 16S RRNA DIMETHYLASEEC 2.1.1</fullName>
        <ecNumber evidence="9">2.1.1.-</ecNumber>
    </submittedName>
</protein>
<evidence type="ECO:0000313" key="9">
    <source>
        <dbReference type="EMBL" id="CAE09234.1"/>
    </source>
</evidence>
<dbReference type="InterPro" id="IPR023165">
    <property type="entry name" value="rRNA_Ade_diMease-like_C"/>
</dbReference>
<keyword evidence="4 7" id="KW-0808">Transferase</keyword>
<evidence type="ECO:0000256" key="4">
    <source>
        <dbReference type="ARBA" id="ARBA00022679"/>
    </source>
</evidence>
<evidence type="ECO:0000256" key="5">
    <source>
        <dbReference type="ARBA" id="ARBA00022691"/>
    </source>
</evidence>
<dbReference type="PROSITE" id="PS51689">
    <property type="entry name" value="SAM_RNA_A_N6_MT"/>
    <property type="match status" value="1"/>
</dbReference>
<dbReference type="SMART" id="SM00650">
    <property type="entry name" value="rADc"/>
    <property type="match status" value="1"/>
</dbReference>
<dbReference type="Gene3D" id="3.40.50.150">
    <property type="entry name" value="Vaccinia Virus protein VP39"/>
    <property type="match status" value="1"/>
</dbReference>
<dbReference type="AlphaFoldDB" id="Q7MAS0"/>
<proteinExistence type="inferred from homology"/>
<evidence type="ECO:0000256" key="2">
    <source>
        <dbReference type="ARBA" id="ARBA00022552"/>
    </source>
</evidence>
<feature type="binding site" evidence="7">
    <location>
        <position position="7"/>
    </location>
    <ligand>
        <name>S-adenosyl-L-methionine</name>
        <dbReference type="ChEBI" id="CHEBI:59789"/>
    </ligand>
</feature>
<keyword evidence="6 7" id="KW-0694">RNA-binding</keyword>
<dbReference type="InterPro" id="IPR011530">
    <property type="entry name" value="rRNA_adenine_dimethylase"/>
</dbReference>
<dbReference type="Proteomes" id="UP000000422">
    <property type="component" value="Chromosome"/>
</dbReference>
<dbReference type="PROSITE" id="PS01131">
    <property type="entry name" value="RRNA_A_DIMETH"/>
    <property type="match status" value="1"/>
</dbReference>
<evidence type="ECO:0000313" key="10">
    <source>
        <dbReference type="Proteomes" id="UP000000422"/>
    </source>
</evidence>
<dbReference type="GO" id="GO:0003723">
    <property type="term" value="F:RNA binding"/>
    <property type="evidence" value="ECO:0007669"/>
    <property type="project" value="UniProtKB-UniRule"/>
</dbReference>
<gene>
    <name evidence="9" type="primary">KSGA</name>
    <name evidence="9" type="ordered locus">WS0065</name>
</gene>
<dbReference type="PANTHER" id="PTHR11727">
    <property type="entry name" value="DIMETHYLADENOSINE TRANSFERASE"/>
    <property type="match status" value="1"/>
</dbReference>
<name>Q7MAS0_WOLSU</name>
<evidence type="ECO:0000256" key="1">
    <source>
        <dbReference type="ARBA" id="ARBA00022490"/>
    </source>
</evidence>
<dbReference type="GO" id="GO:0005829">
    <property type="term" value="C:cytosol"/>
    <property type="evidence" value="ECO:0007669"/>
    <property type="project" value="TreeGrafter"/>
</dbReference>
<dbReference type="HOGENOM" id="CLU_041220_0_2_7"/>
<dbReference type="Pfam" id="PF00398">
    <property type="entry name" value="RrnaAD"/>
    <property type="match status" value="1"/>
</dbReference>
<feature type="binding site" evidence="7">
    <location>
        <position position="55"/>
    </location>
    <ligand>
        <name>S-adenosyl-L-methionine</name>
        <dbReference type="ChEBI" id="CHEBI:59789"/>
    </ligand>
</feature>
<dbReference type="EC" id="2.1.1.-" evidence="9"/>
<sequence>MGVVEVGPGLGDLTNKLLGFWDVLAFEVDTDLRPHLEKRFQKELSIGRFEIRFGDVMEEWREKRSLIPRPYVLVSNLPYYVATAIILKALKDPMCHSLVVMVQKEVAEKFCARSGESDFSALSVITESYGESELLFEVPPQAFEPAPKVTSAVFRVVKHHGEVAEGLEELLRLAFSAPRKKVLKNLASGYETSRLKEAFGALNLKEEARAHELETSHYHRLLKILNKGGNHNGREEQIK</sequence>
<dbReference type="eggNOG" id="COG0030">
    <property type="taxonomic scope" value="Bacteria"/>
</dbReference>
<evidence type="ECO:0000256" key="3">
    <source>
        <dbReference type="ARBA" id="ARBA00022603"/>
    </source>
</evidence>
<evidence type="ECO:0000256" key="7">
    <source>
        <dbReference type="PROSITE-ProRule" id="PRU01026"/>
    </source>
</evidence>
<feature type="domain" description="Ribosomal RNA adenine methylase transferase N-terminal" evidence="8">
    <location>
        <begin position="2"/>
        <end position="160"/>
    </location>
</feature>
<dbReference type="InterPro" id="IPR029063">
    <property type="entry name" value="SAM-dependent_MTases_sf"/>
</dbReference>
<dbReference type="Gene3D" id="1.10.8.100">
    <property type="entry name" value="Ribosomal RNA adenine dimethylase-like, domain 2"/>
    <property type="match status" value="1"/>
</dbReference>
<dbReference type="EMBL" id="BX571657">
    <property type="protein sequence ID" value="CAE09234.1"/>
    <property type="molecule type" value="Genomic_DNA"/>
</dbReference>
<dbReference type="InterPro" id="IPR020598">
    <property type="entry name" value="rRNA_Ade_methylase_Trfase_N"/>
</dbReference>
<feature type="binding site" evidence="7">
    <location>
        <position position="1"/>
    </location>
    <ligand>
        <name>S-adenosyl-L-methionine</name>
        <dbReference type="ChEBI" id="CHEBI:59789"/>
    </ligand>
</feature>
<reference evidence="9 10" key="1">
    <citation type="journal article" date="2003" name="Proc. Natl. Acad. Sci. U.S.A.">
        <title>Complete genome sequence and analysis of Wolinella succinogenes.</title>
        <authorList>
            <person name="Baar C."/>
            <person name="Eppinger M."/>
            <person name="Raddatz G."/>
            <person name="Simon JM."/>
            <person name="Lanz C."/>
            <person name="Klimmek O."/>
            <person name="Nandakumar R."/>
            <person name="Gross R."/>
            <person name="Rosinus A."/>
            <person name="Keller H."/>
            <person name="Jagtap P."/>
            <person name="Linke B."/>
            <person name="Meyer F."/>
            <person name="Lederer H."/>
            <person name="Schuster S.C."/>
        </authorList>
    </citation>
    <scope>NUCLEOTIDE SEQUENCE [LARGE SCALE GENOMIC DNA]</scope>
    <source>
        <strain evidence="10">ATCC 29543 / DSM 1740 / CCUG 13145 / JCM 31913 / LMG 7466 / NCTC 11488 / FDC 602W</strain>
    </source>
</reference>
<keyword evidence="5 7" id="KW-0949">S-adenosyl-L-methionine</keyword>
<dbReference type="GO" id="GO:0000179">
    <property type="term" value="F:rRNA (adenine-N6,N6-)-dimethyltransferase activity"/>
    <property type="evidence" value="ECO:0007669"/>
    <property type="project" value="UniProtKB-UniRule"/>
</dbReference>
<keyword evidence="2" id="KW-0698">rRNA processing</keyword>
<dbReference type="InterPro" id="IPR020596">
    <property type="entry name" value="rRNA_Ade_Mease_Trfase_CS"/>
</dbReference>
<dbReference type="NCBIfam" id="TIGR00755">
    <property type="entry name" value="ksgA"/>
    <property type="match status" value="1"/>
</dbReference>
<organism evidence="10">
    <name type="scientific">Wolinella succinogenes (strain ATCC 29543 / DSM 1740 / CCUG 13145 / JCM 31913 / LMG 7466 / NCTC 11488 / FDC 602W)</name>
    <name type="common">Vibrio succinogenes</name>
    <dbReference type="NCBI Taxonomy" id="273121"/>
    <lineage>
        <taxon>Bacteria</taxon>
        <taxon>Pseudomonadati</taxon>
        <taxon>Campylobacterota</taxon>
        <taxon>Epsilonproteobacteria</taxon>
        <taxon>Campylobacterales</taxon>
        <taxon>Helicobacteraceae</taxon>
        <taxon>Wolinella</taxon>
    </lineage>
</organism>
<keyword evidence="1" id="KW-0963">Cytoplasm</keyword>
<keyword evidence="10" id="KW-1185">Reference proteome</keyword>
<dbReference type="InterPro" id="IPR001737">
    <property type="entry name" value="KsgA/Erm"/>
</dbReference>
<dbReference type="PANTHER" id="PTHR11727:SF7">
    <property type="entry name" value="DIMETHYLADENOSINE TRANSFERASE-RELATED"/>
    <property type="match status" value="1"/>
</dbReference>
<feature type="binding site" evidence="7">
    <location>
        <position position="76"/>
    </location>
    <ligand>
        <name>S-adenosyl-L-methionine</name>
        <dbReference type="ChEBI" id="CHEBI:59789"/>
    </ligand>
</feature>
<dbReference type="STRING" id="273121.WS0065"/>
<evidence type="ECO:0000256" key="6">
    <source>
        <dbReference type="ARBA" id="ARBA00022884"/>
    </source>
</evidence>
<accession>Q7MAS0</accession>
<keyword evidence="3 7" id="KW-0489">Methyltransferase</keyword>
<dbReference type="KEGG" id="wsu:WS0065"/>
<comment type="caution">
    <text evidence="7">Lacks conserved residue(s) required for the propagation of feature annotation.</text>
</comment>
<feature type="binding site" evidence="7">
    <location>
        <position position="27"/>
    </location>
    <ligand>
        <name>S-adenosyl-L-methionine</name>
        <dbReference type="ChEBI" id="CHEBI:59789"/>
    </ligand>
</feature>
<dbReference type="SUPFAM" id="SSF53335">
    <property type="entry name" value="S-adenosyl-L-methionine-dependent methyltransferases"/>
    <property type="match status" value="1"/>
</dbReference>
<comment type="similarity">
    <text evidence="7">Belongs to the class I-like SAM-binding methyltransferase superfamily. rRNA adenine N(6)-methyltransferase family.</text>
</comment>